<evidence type="ECO:0000256" key="3">
    <source>
        <dbReference type="ARBA" id="ARBA00022490"/>
    </source>
</evidence>
<gene>
    <name evidence="5" type="ORF">SAMN05444320_101370</name>
</gene>
<dbReference type="AlphaFoldDB" id="A0A1M4UCD8"/>
<evidence type="ECO:0000313" key="5">
    <source>
        <dbReference type="EMBL" id="SHE54278.1"/>
    </source>
</evidence>
<evidence type="ECO:0000256" key="4">
    <source>
        <dbReference type="ARBA" id="ARBA00023186"/>
    </source>
</evidence>
<dbReference type="OrthoDB" id="3679349at2"/>
<evidence type="ECO:0000256" key="2">
    <source>
        <dbReference type="ARBA" id="ARBA00006411"/>
    </source>
</evidence>
<evidence type="ECO:0000256" key="1">
    <source>
        <dbReference type="ARBA" id="ARBA00004496"/>
    </source>
</evidence>
<keyword evidence="6" id="KW-1185">Reference proteome</keyword>
<keyword evidence="4" id="KW-0143">Chaperone</keyword>
<name>A0A1M4UCD8_STRHI</name>
<evidence type="ECO:0000313" key="6">
    <source>
        <dbReference type="Proteomes" id="UP000184501"/>
    </source>
</evidence>
<accession>A0A1M4UCD8</accession>
<dbReference type="RefSeq" id="WP_073479550.1">
    <property type="nucleotide sequence ID" value="NZ_FQVN01000001.1"/>
</dbReference>
<dbReference type="Pfam" id="PF14011">
    <property type="entry name" value="ESX-1_EspG"/>
    <property type="match status" value="1"/>
</dbReference>
<dbReference type="STRING" id="2017.SAMN05444320_101370"/>
<sequence length="250" mass="26630">MPIALDRAEFNVLWRRLGLGARPLVLALAEQGGTLDEAGQLDDRAWDALCGRQLAASDGSVHPDLDLALRVVAQPSVAVDLRWSAGPGHELRALSAVRAETGILAVLFDGVVHLDLVRDTAFVEAVLGLLPAVPPGPGTAVNVPSGAVEEANREGGDDYAFESALLDAGVRPGDARLLVDMVGGDRVAAGQFGAASWDRWGARTRAPWVVTVTDTARGRYAFYERSGWLTVAPVDHHRLVDLLHELVRSV</sequence>
<organism evidence="5 6">
    <name type="scientific">Streptoalloteichus hindustanus</name>
    <dbReference type="NCBI Taxonomy" id="2017"/>
    <lineage>
        <taxon>Bacteria</taxon>
        <taxon>Bacillati</taxon>
        <taxon>Actinomycetota</taxon>
        <taxon>Actinomycetes</taxon>
        <taxon>Pseudonocardiales</taxon>
        <taxon>Pseudonocardiaceae</taxon>
        <taxon>Streptoalloteichus</taxon>
    </lineage>
</organism>
<reference evidence="5 6" key="1">
    <citation type="submission" date="2016-11" db="EMBL/GenBank/DDBJ databases">
        <authorList>
            <person name="Jaros S."/>
            <person name="Januszkiewicz K."/>
            <person name="Wedrychowicz H."/>
        </authorList>
    </citation>
    <scope>NUCLEOTIDE SEQUENCE [LARGE SCALE GENOMIC DNA]</scope>
    <source>
        <strain evidence="5 6">DSM 44523</strain>
    </source>
</reference>
<dbReference type="Proteomes" id="UP000184501">
    <property type="component" value="Unassembled WGS sequence"/>
</dbReference>
<comment type="similarity">
    <text evidence="2">Belongs to the EspG family.</text>
</comment>
<comment type="subcellular location">
    <subcellularLocation>
        <location evidence="1">Cytoplasm</location>
    </subcellularLocation>
</comment>
<dbReference type="InterPro" id="IPR025734">
    <property type="entry name" value="EspG"/>
</dbReference>
<keyword evidence="3" id="KW-0963">Cytoplasm</keyword>
<protein>
    <submittedName>
        <fullName evidence="5">EspG family protein</fullName>
    </submittedName>
</protein>
<dbReference type="EMBL" id="FQVN01000001">
    <property type="protein sequence ID" value="SHE54278.1"/>
    <property type="molecule type" value="Genomic_DNA"/>
</dbReference>
<proteinExistence type="inferred from homology"/>